<gene>
    <name evidence="2" type="ORF">KBB96_12185</name>
</gene>
<dbReference type="KEGG" id="lamb:KBB96_12185"/>
<evidence type="ECO:0000256" key="1">
    <source>
        <dbReference type="SAM" id="SignalP"/>
    </source>
</evidence>
<dbReference type="EMBL" id="CP073100">
    <property type="protein sequence ID" value="QUE49631.1"/>
    <property type="molecule type" value="Genomic_DNA"/>
</dbReference>
<dbReference type="InterPro" id="IPR049970">
    <property type="entry name" value="Amuc_1102-like"/>
</dbReference>
<dbReference type="RefSeq" id="WP_211629720.1">
    <property type="nucleotide sequence ID" value="NZ_CP073100.1"/>
</dbReference>
<dbReference type="AlphaFoldDB" id="A0A975G6F5"/>
<organism evidence="2 3">
    <name type="scientific">Luteolibacter ambystomatis</name>
    <dbReference type="NCBI Taxonomy" id="2824561"/>
    <lineage>
        <taxon>Bacteria</taxon>
        <taxon>Pseudomonadati</taxon>
        <taxon>Verrucomicrobiota</taxon>
        <taxon>Verrucomicrobiia</taxon>
        <taxon>Verrucomicrobiales</taxon>
        <taxon>Verrucomicrobiaceae</taxon>
        <taxon>Luteolibacter</taxon>
    </lineage>
</organism>
<feature type="chain" id="PRO_5037446486" evidence="1">
    <location>
        <begin position="26"/>
        <end position="203"/>
    </location>
</feature>
<accession>A0A975G6F5</accession>
<dbReference type="NCBIfam" id="NF042424">
    <property type="entry name" value="Amuc_1102_rel"/>
    <property type="match status" value="1"/>
</dbReference>
<evidence type="ECO:0000313" key="3">
    <source>
        <dbReference type="Proteomes" id="UP000676169"/>
    </source>
</evidence>
<feature type="signal peptide" evidence="1">
    <location>
        <begin position="1"/>
        <end position="25"/>
    </location>
</feature>
<keyword evidence="3" id="KW-1185">Reference proteome</keyword>
<name>A0A975G6F5_9BACT</name>
<proteinExistence type="predicted"/>
<evidence type="ECO:0000313" key="2">
    <source>
        <dbReference type="EMBL" id="QUE49631.1"/>
    </source>
</evidence>
<reference evidence="2" key="1">
    <citation type="submission" date="2021-04" db="EMBL/GenBank/DDBJ databases">
        <title>Luteolibacter sp. 32A isolated from the skin of an Anderson's salamander (Ambystoma andersonii).</title>
        <authorList>
            <person name="Spergser J."/>
            <person name="Busse H.-J."/>
        </authorList>
    </citation>
    <scope>NUCLEOTIDE SEQUENCE</scope>
    <source>
        <strain evidence="2">32A</strain>
    </source>
</reference>
<dbReference type="Proteomes" id="UP000676169">
    <property type="component" value="Chromosome"/>
</dbReference>
<sequence length="203" mass="22358">MRTSLGKTLFVGFALVGAVISTASAQVKATVGKITFDGIPSPQVNSGKEKAFKPKDWLEAEAELTFAGAGEQKKIGFVDQVTVKWYVAVKNPDGKGMLKLSKDITHINVPLDEAIYTSVYLSPTMLKRITGHDRAGKQDVEVVGLEVLVNGVKVGEATSKMQPGWWNAPSLSDQSSKFPLLNKNETPFKMLWWDRYAEIEEKR</sequence>
<protein>
    <submittedName>
        <fullName evidence="2">Uncharacterized protein</fullName>
    </submittedName>
</protein>
<keyword evidence="1" id="KW-0732">Signal</keyword>